<keyword evidence="1" id="KW-0812">Transmembrane</keyword>
<feature type="transmembrane region" description="Helical" evidence="1">
    <location>
        <begin position="176"/>
        <end position="202"/>
    </location>
</feature>
<dbReference type="AlphaFoldDB" id="A0A9Q3YQ05"/>
<feature type="transmembrane region" description="Helical" evidence="1">
    <location>
        <begin position="143"/>
        <end position="164"/>
    </location>
</feature>
<keyword evidence="1" id="KW-1133">Transmembrane helix</keyword>
<reference evidence="3" key="1">
    <citation type="submission" date="2021-10" db="EMBL/GenBank/DDBJ databases">
        <title>The diversity and Nitrogen Metabolism of Culturable Nitrate-Utilizing Bacteria Within the Oxygen Minimum Zone of the Changjiang (Yangtze River)Estuary.</title>
        <authorList>
            <person name="Zhang D."/>
            <person name="Zheng J."/>
            <person name="Liu S."/>
            <person name="He W."/>
        </authorList>
    </citation>
    <scope>NUCLEOTIDE SEQUENCE</scope>
    <source>
        <strain evidence="3">FXH-223</strain>
    </source>
</reference>
<evidence type="ECO:0000313" key="4">
    <source>
        <dbReference type="Proteomes" id="UP001108027"/>
    </source>
</evidence>
<protein>
    <submittedName>
        <fullName evidence="3">DUF4396 domain-containing protein</fullName>
    </submittedName>
</protein>
<evidence type="ECO:0000313" key="3">
    <source>
        <dbReference type="EMBL" id="MCC4307143.1"/>
    </source>
</evidence>
<dbReference type="EMBL" id="JAJGNA010000001">
    <property type="protein sequence ID" value="MCC4307143.1"/>
    <property type="molecule type" value="Genomic_DNA"/>
</dbReference>
<keyword evidence="4" id="KW-1185">Reference proteome</keyword>
<evidence type="ECO:0000259" key="2">
    <source>
        <dbReference type="Pfam" id="PF14342"/>
    </source>
</evidence>
<feature type="transmembrane region" description="Helical" evidence="1">
    <location>
        <begin position="110"/>
        <end position="131"/>
    </location>
</feature>
<proteinExistence type="predicted"/>
<gene>
    <name evidence="3" type="ORF">LL252_01050</name>
</gene>
<feature type="domain" description="DUF4396" evidence="2">
    <location>
        <begin position="72"/>
        <end position="203"/>
    </location>
</feature>
<dbReference type="Proteomes" id="UP001108027">
    <property type="component" value="Unassembled WGS sequence"/>
</dbReference>
<evidence type="ECO:0000256" key="1">
    <source>
        <dbReference type="SAM" id="Phobius"/>
    </source>
</evidence>
<organism evidence="3 4">
    <name type="scientific">Alloalcanivorax marinus</name>
    <dbReference type="NCBI Taxonomy" id="1177169"/>
    <lineage>
        <taxon>Bacteria</taxon>
        <taxon>Pseudomonadati</taxon>
        <taxon>Pseudomonadota</taxon>
        <taxon>Gammaproteobacteria</taxon>
        <taxon>Oceanospirillales</taxon>
        <taxon>Alcanivoracaceae</taxon>
        <taxon>Alloalcanivorax</taxon>
    </lineage>
</organism>
<name>A0A9Q3YQ05_9GAMM</name>
<keyword evidence="1" id="KW-0472">Membrane</keyword>
<sequence length="220" mass="23768">MLEGLSWPVLAVWALVALACAAWTARDLYRNNRFLGGMMKVAWVLTVLYSGPLGLWVYYYSGRGQIRRDSLWRRSFRSVAHCYSGCGLGEIIGVLFMVGVLALSGWPVNLVTFALAYLIGFAFTLGPLVQSGEAFAAALKDSVVAETLSITAMEASALGVNTWLGGGARLGEPHFWGALVISLSAGLLVAYPVNVLLIRFGVKQGMHDPKHMMEHGHGGH</sequence>
<dbReference type="InterPro" id="IPR025509">
    <property type="entry name" value="DUF4396"/>
</dbReference>
<feature type="transmembrane region" description="Helical" evidence="1">
    <location>
        <begin position="41"/>
        <end position="61"/>
    </location>
</feature>
<comment type="caution">
    <text evidence="3">The sequence shown here is derived from an EMBL/GenBank/DDBJ whole genome shotgun (WGS) entry which is preliminary data.</text>
</comment>
<dbReference type="RefSeq" id="WP_204431187.1">
    <property type="nucleotide sequence ID" value="NZ_ARXL01000024.1"/>
</dbReference>
<feature type="transmembrane region" description="Helical" evidence="1">
    <location>
        <begin position="82"/>
        <end position="104"/>
    </location>
</feature>
<accession>A0A9Q3YQ05</accession>
<dbReference type="Pfam" id="PF14342">
    <property type="entry name" value="DUF4396"/>
    <property type="match status" value="1"/>
</dbReference>